<reference evidence="9 10" key="1">
    <citation type="journal article" date="2010" name="Plant Cell">
        <title>The Chlorella variabilis NC64A genome reveals adaptation to photosymbiosis, coevolution with viruses, and cryptic sex.</title>
        <authorList>
            <person name="Blanc G."/>
            <person name="Duncan G."/>
            <person name="Agarkova I."/>
            <person name="Borodovsky M."/>
            <person name="Gurnon J."/>
            <person name="Kuo A."/>
            <person name="Lindquist E."/>
            <person name="Lucas S."/>
            <person name="Pangilinan J."/>
            <person name="Polle J."/>
            <person name="Salamov A."/>
            <person name="Terry A."/>
            <person name="Yamada T."/>
            <person name="Dunigan D.D."/>
            <person name="Grigoriev I.V."/>
            <person name="Claverie J.M."/>
            <person name="Van Etten J.L."/>
        </authorList>
    </citation>
    <scope>NUCLEOTIDE SEQUENCE [LARGE SCALE GENOMIC DNA]</scope>
    <source>
        <strain evidence="9 10">NC64A</strain>
    </source>
</reference>
<dbReference type="OrthoDB" id="270651at2759"/>
<dbReference type="eggNOG" id="KOG0838">
    <property type="taxonomic scope" value="Eukaryota"/>
</dbReference>
<dbReference type="GO" id="GO:0005739">
    <property type="term" value="C:mitochondrion"/>
    <property type="evidence" value="ECO:0007669"/>
    <property type="project" value="UniProtKB-SubCell"/>
</dbReference>
<feature type="region of interest" description="Disordered" evidence="7">
    <location>
        <begin position="47"/>
        <end position="281"/>
    </location>
</feature>
<keyword evidence="4" id="KW-0809">Transit peptide</keyword>
<dbReference type="InterPro" id="IPR013123">
    <property type="entry name" value="SpoU_subst-bd"/>
</dbReference>
<organism evidence="10">
    <name type="scientific">Chlorella variabilis</name>
    <name type="common">Green alga</name>
    <dbReference type="NCBI Taxonomy" id="554065"/>
    <lineage>
        <taxon>Eukaryota</taxon>
        <taxon>Viridiplantae</taxon>
        <taxon>Chlorophyta</taxon>
        <taxon>core chlorophytes</taxon>
        <taxon>Trebouxiophyceae</taxon>
        <taxon>Chlorellales</taxon>
        <taxon>Chlorellaceae</taxon>
        <taxon>Chlorella clade</taxon>
        <taxon>Chlorella</taxon>
    </lineage>
</organism>
<evidence type="ECO:0000259" key="8">
    <source>
        <dbReference type="SMART" id="SM00967"/>
    </source>
</evidence>
<dbReference type="Pfam" id="PF08032">
    <property type="entry name" value="SpoU_sub_bind"/>
    <property type="match status" value="1"/>
</dbReference>
<gene>
    <name evidence="9" type="ORF">CHLNCDRAFT_142475</name>
</gene>
<evidence type="ECO:0000256" key="4">
    <source>
        <dbReference type="ARBA" id="ARBA00022946"/>
    </source>
</evidence>
<evidence type="ECO:0000256" key="3">
    <source>
        <dbReference type="ARBA" id="ARBA00022679"/>
    </source>
</evidence>
<dbReference type="GO" id="GO:0016435">
    <property type="term" value="F:rRNA (guanine) methyltransferase activity"/>
    <property type="evidence" value="ECO:0007669"/>
    <property type="project" value="TreeGrafter"/>
</dbReference>
<dbReference type="Proteomes" id="UP000008141">
    <property type="component" value="Unassembled WGS sequence"/>
</dbReference>
<dbReference type="GO" id="GO:0003723">
    <property type="term" value="F:RNA binding"/>
    <property type="evidence" value="ECO:0007669"/>
    <property type="project" value="InterPro"/>
</dbReference>
<evidence type="ECO:0000313" key="10">
    <source>
        <dbReference type="Proteomes" id="UP000008141"/>
    </source>
</evidence>
<dbReference type="KEGG" id="cvr:CHLNCDRAFT_142475"/>
<comment type="subcellular location">
    <subcellularLocation>
        <location evidence="1">Mitochondrion</location>
    </subcellularLocation>
</comment>
<feature type="compositionally biased region" description="Basic and acidic residues" evidence="7">
    <location>
        <begin position="202"/>
        <end position="220"/>
    </location>
</feature>
<sequence length="451" mass="48146">MAFAMHARLLQRGSRFLTCGSSDKLVKACRQLRGGLVVAEWQRWDRAASSRANGRRGGGGGRREDVGSEGRAPQRQQTSIWGDEWDVGSGQPGGQGSSGWLDADSGGDAAPSRRGGSSSGEWRERRDGGGRGEKREGQDRSESGRGEWRERRDGGGGRGGGRGEWRERDGGGGGGRGEWRGHRESGVGVRGRGGRDGGSAWGDREGRWGGGEREQERAERSGGAPGERWQESRQQRGGGGGGRDWRGDRPRRGDSWRGGEGRREGKGGGEEEEEEEGGPGGLRQFWVGDVLYGVSPVLAALQAGRRAVHTLYLQEGMDLAKRKDKGAIQAAKQRAEELGARVLYASKHDLNMVADNRPHQGVVLDCSPLEFEPMSELPAAPAAPPPGGRLPVWLCLDEVMDPQNFGAALRSAHFLGVAGVLTCHRNSAPLSAAVSKASAGAMELLPVHSCK</sequence>
<evidence type="ECO:0000313" key="9">
    <source>
        <dbReference type="EMBL" id="EFN50770.1"/>
    </source>
</evidence>
<evidence type="ECO:0000256" key="5">
    <source>
        <dbReference type="ARBA" id="ARBA00023128"/>
    </source>
</evidence>
<keyword evidence="5" id="KW-0496">Mitochondrion</keyword>
<dbReference type="PANTHER" id="PTHR46103">
    <property type="entry name" value="RRNA METHYLTRANSFERASE 1, MITOCHONDRIAL"/>
    <property type="match status" value="1"/>
</dbReference>
<evidence type="ECO:0000256" key="2">
    <source>
        <dbReference type="ARBA" id="ARBA00022603"/>
    </source>
</evidence>
<dbReference type="InterPro" id="IPR029026">
    <property type="entry name" value="tRNA_m1G_MTases_N"/>
</dbReference>
<dbReference type="InterPro" id="IPR001537">
    <property type="entry name" value="SpoU_MeTrfase"/>
</dbReference>
<name>E1ZTQ6_CHLVA</name>
<dbReference type="OMA" id="CHRNSAP"/>
<dbReference type="InParanoid" id="E1ZTQ6"/>
<feature type="compositionally biased region" description="Gly residues" evidence="7">
    <location>
        <begin position="188"/>
        <end position="200"/>
    </location>
</feature>
<feature type="compositionally biased region" description="Basic and acidic residues" evidence="7">
    <location>
        <begin position="243"/>
        <end position="269"/>
    </location>
</feature>
<dbReference type="PANTHER" id="PTHR46103:SF1">
    <property type="entry name" value="RRNA METHYLTRANSFERASE 1, MITOCHONDRIAL"/>
    <property type="match status" value="1"/>
</dbReference>
<dbReference type="InterPro" id="IPR029028">
    <property type="entry name" value="Alpha/beta_knot_MTases"/>
</dbReference>
<proteinExistence type="predicted"/>
<dbReference type="RefSeq" id="XP_005842882.1">
    <property type="nucleotide sequence ID" value="XM_005842820.1"/>
</dbReference>
<accession>E1ZTQ6</accession>
<dbReference type="InterPro" id="IPR029064">
    <property type="entry name" value="Ribosomal_eL30-like_sf"/>
</dbReference>
<dbReference type="STRING" id="554065.E1ZTQ6"/>
<keyword evidence="3" id="KW-0808">Transferase</keyword>
<protein>
    <recommendedName>
        <fullName evidence="6">rRNA methyltransferase 1, mitochondrial</fullName>
    </recommendedName>
</protein>
<dbReference type="Gene3D" id="3.30.1330.30">
    <property type="match status" value="1"/>
</dbReference>
<dbReference type="Gene3D" id="3.40.1280.10">
    <property type="match status" value="1"/>
</dbReference>
<evidence type="ECO:0000256" key="7">
    <source>
        <dbReference type="SAM" id="MobiDB-lite"/>
    </source>
</evidence>
<dbReference type="GeneID" id="17350192"/>
<evidence type="ECO:0000256" key="6">
    <source>
        <dbReference type="ARBA" id="ARBA00034881"/>
    </source>
</evidence>
<dbReference type="InterPro" id="IPR047182">
    <property type="entry name" value="MRM1"/>
</dbReference>
<dbReference type="SUPFAM" id="SSF75217">
    <property type="entry name" value="alpha/beta knot"/>
    <property type="match status" value="1"/>
</dbReference>
<keyword evidence="10" id="KW-1185">Reference proteome</keyword>
<dbReference type="SMART" id="SM00967">
    <property type="entry name" value="SpoU_sub_bind"/>
    <property type="match status" value="1"/>
</dbReference>
<keyword evidence="2" id="KW-0489">Methyltransferase</keyword>
<feature type="compositionally biased region" description="Basic and acidic residues" evidence="7">
    <location>
        <begin position="121"/>
        <end position="170"/>
    </location>
</feature>
<dbReference type="Pfam" id="PF00588">
    <property type="entry name" value="SpoU_methylase"/>
    <property type="match status" value="1"/>
</dbReference>
<dbReference type="EMBL" id="GL433874">
    <property type="protein sequence ID" value="EFN50770.1"/>
    <property type="molecule type" value="Genomic_DNA"/>
</dbReference>
<dbReference type="AlphaFoldDB" id="E1ZTQ6"/>
<dbReference type="SUPFAM" id="SSF55315">
    <property type="entry name" value="L30e-like"/>
    <property type="match status" value="1"/>
</dbReference>
<feature type="domain" description="RNA 2-O ribose methyltransferase substrate binding" evidence="8">
    <location>
        <begin position="290"/>
        <end position="372"/>
    </location>
</feature>
<evidence type="ECO:0000256" key="1">
    <source>
        <dbReference type="ARBA" id="ARBA00004173"/>
    </source>
</evidence>